<dbReference type="AlphaFoldDB" id="A0A067NGJ8"/>
<feature type="compositionally biased region" description="Polar residues" evidence="1">
    <location>
        <begin position="54"/>
        <end position="66"/>
    </location>
</feature>
<dbReference type="PANTHER" id="PTHR46579:SF1">
    <property type="entry name" value="F5_8 TYPE C DOMAIN-CONTAINING PROTEIN"/>
    <property type="match status" value="1"/>
</dbReference>
<dbReference type="HOGENOM" id="CLU_007337_0_2_1"/>
<dbReference type="InParanoid" id="A0A067NGJ8"/>
<dbReference type="EMBL" id="KL198014">
    <property type="protein sequence ID" value="KDQ22856.1"/>
    <property type="molecule type" value="Genomic_DNA"/>
</dbReference>
<dbReference type="STRING" id="1137138.A0A067NGJ8"/>
<evidence type="ECO:0000313" key="3">
    <source>
        <dbReference type="Proteomes" id="UP000027073"/>
    </source>
</evidence>
<organism evidence="2 3">
    <name type="scientific">Pleurotus ostreatus (strain PC15)</name>
    <name type="common">Oyster mushroom</name>
    <dbReference type="NCBI Taxonomy" id="1137138"/>
    <lineage>
        <taxon>Eukaryota</taxon>
        <taxon>Fungi</taxon>
        <taxon>Dikarya</taxon>
        <taxon>Basidiomycota</taxon>
        <taxon>Agaricomycotina</taxon>
        <taxon>Agaricomycetes</taxon>
        <taxon>Agaricomycetidae</taxon>
        <taxon>Agaricales</taxon>
        <taxon>Pleurotineae</taxon>
        <taxon>Pleurotaceae</taxon>
        <taxon>Pleurotus</taxon>
    </lineage>
</organism>
<gene>
    <name evidence="2" type="ORF">PLEOSDRAFT_1109952</name>
</gene>
<name>A0A067NGJ8_PLEO1</name>
<accession>A0A067NGJ8</accession>
<feature type="compositionally biased region" description="Basic and acidic residues" evidence="1">
    <location>
        <begin position="33"/>
        <end position="53"/>
    </location>
</feature>
<proteinExistence type="predicted"/>
<evidence type="ECO:0000313" key="2">
    <source>
        <dbReference type="EMBL" id="KDQ22856.1"/>
    </source>
</evidence>
<feature type="region of interest" description="Disordered" evidence="1">
    <location>
        <begin position="15"/>
        <end position="165"/>
    </location>
</feature>
<dbReference type="PANTHER" id="PTHR46579">
    <property type="entry name" value="F5/8 TYPE C DOMAIN-CONTAINING PROTEIN-RELATED"/>
    <property type="match status" value="1"/>
</dbReference>
<dbReference type="OrthoDB" id="2669721at2759"/>
<dbReference type="Proteomes" id="UP000027073">
    <property type="component" value="Unassembled WGS sequence"/>
</dbReference>
<dbReference type="VEuPathDB" id="FungiDB:PLEOSDRAFT_1109952"/>
<sequence length="1035" mass="115644">MSAPIPARFRCTCWRALPPLASLPPPNPKRRRQELEETERGSLLRSSMGDDSRNNQGVQGTVTRPQANMGDGRSLNRDGITDDTGDADGQRDDGTSNSGPGGHLEGDIDELEQGEGERGAGGALEGTGSTVGHRSEDRQQDEPEDDEDEEGNRGPPRGPPEDRDSGELLLQETSSIADVEITLKFIKLLRTATLEKSGMEPEDIELLRKPADYPLEIDDTDLLLGIKIYKACSLASEATYTSTRQAILERFPDCQMPSLDQVKRRVKNLSDVKPIVNHMCEKSCVAFTGPFEDLTECPKCLSPRYTKPGSLEPRKTFSTIPIGPQIQALYRDAASARKMKYRRQKTAEVIAKLQRTGGELPEYDDFTSGREYLNAVQSGLIKDNDTVLMYSLDGCQLYRSKTSDCWIFVWIFMDLDGDFRYKKVHVSPGIVIAGPDKPQNLDSFLFPTFYHVAALQLEGLQIWDADLNATFISNLFLLFGIADGPGLALHNGLVGHKGHHGCRLHCPIISRHKPGEPVQYPVLLLPHGYTVEGCDHPDVDIRALSASYVSSATINSQYRVDLNAIINSRTTTEYKGIRLKTGVVKPCLIEGLPRERSLGVITMNTLDFMHIPALNIPDLLFSLFRGKIVCEKTDDKRTWDWAVLQGKTWKTHGAEVAACTPYLPGSFDRPPRNPAEKISSGYKAWEFLIYIYSLGPALFYGVLPDKYWQNLCLLVQGIRILLQRKITRAQLCFAHTCLIEFMIQFEELYYQRRADRIHFVRQSIHILAHGAPETVRIGPAANVTQWTMERTIGNLGEEIRLHSNPYQNITQRSIYRAQMNALQAMIPSLQSGTTSTPQIAIDLDQGYVLLHARDTCARQLPPLEQAALAAYLMQHDIDGTINQVVRWARLALPNGQIARSRWKELQCHDIRRIARQVKFYVAGQSEVQFGEVFYYFYLTLNGRKHGLCMLSVYSPPNADLLKLSAYTLYSCRPGGDHGIRVIDVKNIDSVVAVLPHPASSIHAHPELEGCVYIAEKPGLDVARMAGFEEDMGPVP</sequence>
<reference evidence="3" key="1">
    <citation type="journal article" date="2014" name="Proc. Natl. Acad. Sci. U.S.A.">
        <title>Extensive sampling of basidiomycete genomes demonstrates inadequacy of the white-rot/brown-rot paradigm for wood decay fungi.</title>
        <authorList>
            <person name="Riley R."/>
            <person name="Salamov A.A."/>
            <person name="Brown D.W."/>
            <person name="Nagy L.G."/>
            <person name="Floudas D."/>
            <person name="Held B.W."/>
            <person name="Levasseur A."/>
            <person name="Lombard V."/>
            <person name="Morin E."/>
            <person name="Otillar R."/>
            <person name="Lindquist E.A."/>
            <person name="Sun H."/>
            <person name="LaButti K.M."/>
            <person name="Schmutz J."/>
            <person name="Jabbour D."/>
            <person name="Luo H."/>
            <person name="Baker S.E."/>
            <person name="Pisabarro A.G."/>
            <person name="Walton J.D."/>
            <person name="Blanchette R.A."/>
            <person name="Henrissat B."/>
            <person name="Martin F."/>
            <person name="Cullen D."/>
            <person name="Hibbett D.S."/>
            <person name="Grigoriev I.V."/>
        </authorList>
    </citation>
    <scope>NUCLEOTIDE SEQUENCE [LARGE SCALE GENOMIC DNA]</scope>
    <source>
        <strain evidence="3">PC15</strain>
    </source>
</reference>
<protein>
    <submittedName>
        <fullName evidence="2">Uncharacterized protein</fullName>
    </submittedName>
</protein>
<evidence type="ECO:0000256" key="1">
    <source>
        <dbReference type="SAM" id="MobiDB-lite"/>
    </source>
</evidence>